<accession>A0A3B1C0C8</accession>
<dbReference type="PROSITE" id="PS51733">
    <property type="entry name" value="BPL_LPL_CATALYTIC"/>
    <property type="match status" value="1"/>
</dbReference>
<sequence length="273" mass="30254">MTRSGSGKHLPLFRLGPMDGVDSLSVFHAAAELGVECVIITSPATTFVSAGYFDNVRLVLDLKTIAAGNIPIFRRRIGGGVVLLDVNQVFYQVVLLRDNPMAPRVVKEAYLKFSRAPIRAFAKIGAPVEYRPINDLVVAASGRKISGQGAGVVGDCFIFVGNILIDFNYQLMANIIRLPDEKRESFVRLLESNVSSLARELDCAPPKSDVEDILAKEFMAEFSALIPASPPEKLLERARKLSVYMTSEEFVFEESERRHTAIKVREGVYFQRD</sequence>
<organism evidence="2">
    <name type="scientific">hydrothermal vent metagenome</name>
    <dbReference type="NCBI Taxonomy" id="652676"/>
    <lineage>
        <taxon>unclassified sequences</taxon>
        <taxon>metagenomes</taxon>
        <taxon>ecological metagenomes</taxon>
    </lineage>
</organism>
<proteinExistence type="predicted"/>
<dbReference type="PANTHER" id="PTHR43679">
    <property type="entry name" value="OCTANOYLTRANSFERASE LIPM-RELATED"/>
    <property type="match status" value="1"/>
</dbReference>
<gene>
    <name evidence="2" type="ORF">MNBD_NITROSPINAE03-797</name>
</gene>
<evidence type="ECO:0000313" key="2">
    <source>
        <dbReference type="EMBL" id="VAX21522.1"/>
    </source>
</evidence>
<dbReference type="GO" id="GO:0016874">
    <property type="term" value="F:ligase activity"/>
    <property type="evidence" value="ECO:0007669"/>
    <property type="project" value="UniProtKB-KW"/>
</dbReference>
<feature type="domain" description="BPL/LPL catalytic" evidence="1">
    <location>
        <begin position="32"/>
        <end position="226"/>
    </location>
</feature>
<dbReference type="Pfam" id="PF21948">
    <property type="entry name" value="LplA-B_cat"/>
    <property type="match status" value="1"/>
</dbReference>
<dbReference type="EMBL" id="UOGB01000208">
    <property type="protein sequence ID" value="VAX21522.1"/>
    <property type="molecule type" value="Genomic_DNA"/>
</dbReference>
<dbReference type="AlphaFoldDB" id="A0A3B1C0C8"/>
<protein>
    <submittedName>
        <fullName evidence="2">Lipoate-protein ligase A</fullName>
    </submittedName>
</protein>
<dbReference type="Gene3D" id="3.30.930.10">
    <property type="entry name" value="Bira Bifunctional Protein, Domain 2"/>
    <property type="match status" value="1"/>
</dbReference>
<dbReference type="InterPro" id="IPR050664">
    <property type="entry name" value="Octanoyltrans_LipM/LipL"/>
</dbReference>
<keyword evidence="2" id="KW-0436">Ligase</keyword>
<dbReference type="SUPFAM" id="SSF55681">
    <property type="entry name" value="Class II aaRS and biotin synthetases"/>
    <property type="match status" value="1"/>
</dbReference>
<name>A0A3B1C0C8_9ZZZZ</name>
<dbReference type="PANTHER" id="PTHR43679:SF2">
    <property type="entry name" value="OCTANOYL-[GCVH]:PROTEIN N-OCTANOYLTRANSFERASE"/>
    <property type="match status" value="1"/>
</dbReference>
<evidence type="ECO:0000259" key="1">
    <source>
        <dbReference type="PROSITE" id="PS51733"/>
    </source>
</evidence>
<dbReference type="InterPro" id="IPR004143">
    <property type="entry name" value="BPL_LPL_catalytic"/>
</dbReference>
<dbReference type="InterPro" id="IPR045864">
    <property type="entry name" value="aa-tRNA-synth_II/BPL/LPL"/>
</dbReference>
<reference evidence="2" key="1">
    <citation type="submission" date="2018-06" db="EMBL/GenBank/DDBJ databases">
        <authorList>
            <person name="Zhirakovskaya E."/>
        </authorList>
    </citation>
    <scope>NUCLEOTIDE SEQUENCE</scope>
</reference>